<dbReference type="Proteomes" id="UP001597532">
    <property type="component" value="Unassembled WGS sequence"/>
</dbReference>
<gene>
    <name evidence="2" type="ORF">ACFS1K_18970</name>
</gene>
<organism evidence="2 3">
    <name type="scientific">Arenibacter antarcticus</name>
    <dbReference type="NCBI Taxonomy" id="2040469"/>
    <lineage>
        <taxon>Bacteria</taxon>
        <taxon>Pseudomonadati</taxon>
        <taxon>Bacteroidota</taxon>
        <taxon>Flavobacteriia</taxon>
        <taxon>Flavobacteriales</taxon>
        <taxon>Flavobacteriaceae</taxon>
        <taxon>Arenibacter</taxon>
    </lineage>
</organism>
<evidence type="ECO:0000313" key="2">
    <source>
        <dbReference type="EMBL" id="MFD2791858.1"/>
    </source>
</evidence>
<feature type="chain" id="PRO_5047227493" description="NIPSNAP protein" evidence="1">
    <location>
        <begin position="20"/>
        <end position="255"/>
    </location>
</feature>
<keyword evidence="1" id="KW-0732">Signal</keyword>
<keyword evidence="3" id="KW-1185">Reference proteome</keyword>
<accession>A0ABW5VNN9</accession>
<dbReference type="EMBL" id="JBHUOK010000034">
    <property type="protein sequence ID" value="MFD2791858.1"/>
    <property type="molecule type" value="Genomic_DNA"/>
</dbReference>
<proteinExistence type="predicted"/>
<name>A0ABW5VNN9_9FLAO</name>
<feature type="signal peptide" evidence="1">
    <location>
        <begin position="1"/>
        <end position="19"/>
    </location>
</feature>
<dbReference type="RefSeq" id="WP_251808724.1">
    <property type="nucleotide sequence ID" value="NZ_CP166679.1"/>
</dbReference>
<reference evidence="3" key="1">
    <citation type="journal article" date="2019" name="Int. J. Syst. Evol. Microbiol.">
        <title>The Global Catalogue of Microorganisms (GCM) 10K type strain sequencing project: providing services to taxonomists for standard genome sequencing and annotation.</title>
        <authorList>
            <consortium name="The Broad Institute Genomics Platform"/>
            <consortium name="The Broad Institute Genome Sequencing Center for Infectious Disease"/>
            <person name="Wu L."/>
            <person name="Ma J."/>
        </authorList>
    </citation>
    <scope>NUCLEOTIDE SEQUENCE [LARGE SCALE GENOMIC DNA]</scope>
    <source>
        <strain evidence="3">KCTC 52924</strain>
    </source>
</reference>
<protein>
    <recommendedName>
        <fullName evidence="4">NIPSNAP protein</fullName>
    </recommendedName>
</protein>
<comment type="caution">
    <text evidence="2">The sequence shown here is derived from an EMBL/GenBank/DDBJ whole genome shotgun (WGS) entry which is preliminary data.</text>
</comment>
<evidence type="ECO:0008006" key="4">
    <source>
        <dbReference type="Google" id="ProtNLM"/>
    </source>
</evidence>
<evidence type="ECO:0000256" key="1">
    <source>
        <dbReference type="SAM" id="SignalP"/>
    </source>
</evidence>
<evidence type="ECO:0000313" key="3">
    <source>
        <dbReference type="Proteomes" id="UP001597532"/>
    </source>
</evidence>
<sequence length="255" mass="29417">MKKAIIMLLLIPVMAISQNNEGYAVLENGMLTPDPAKITEFESGLAAHNKTYHGEGLYGARVYWIANGKNTGSYMWVMGPLPWGEMDKRPAQKEHDTDWKKNVLPFVLPQGEQTYWKFHPDLSNFPKDVTLKNLLIDVYDIKRFKDNEMLEILKKIHKTMVEKFPEETFGMYTNELPSMTDGKDLAYVSFFEKSAWMGIDGKFSEKYNEVHGAGSFEKFLEDWEDITLGKYSSEIWIYREDLSGLKGEIKAMARQ</sequence>